<dbReference type="InterPro" id="IPR000440">
    <property type="entry name" value="NADH_UbQ/plastoQ_OxRdtase_su3"/>
</dbReference>
<name>A0A516IMH7_9ARAC</name>
<dbReference type="EC" id="7.1.1.2" evidence="9"/>
<evidence type="ECO:0000256" key="8">
    <source>
        <dbReference type="ARBA" id="ARBA00049551"/>
    </source>
</evidence>
<protein>
    <recommendedName>
        <fullName evidence="3 9">NADH-ubiquinone oxidoreductase chain 3</fullName>
        <ecNumber evidence="9">7.1.1.2</ecNumber>
    </recommendedName>
</protein>
<comment type="similarity">
    <text evidence="2 9">Belongs to the complex I subunit 3 family.</text>
</comment>
<keyword evidence="6 9" id="KW-1133">Transmembrane helix</keyword>
<keyword evidence="4 9" id="KW-0813">Transport</keyword>
<dbReference type="Gene3D" id="1.20.58.1610">
    <property type="entry name" value="NADH:ubiquinone/plastoquinone oxidoreductase, chain 3"/>
    <property type="match status" value="1"/>
</dbReference>
<dbReference type="EMBL" id="MN052919">
    <property type="protein sequence ID" value="QDP17858.1"/>
    <property type="molecule type" value="Genomic_DNA"/>
</dbReference>
<evidence type="ECO:0000256" key="3">
    <source>
        <dbReference type="ARBA" id="ARBA00021007"/>
    </source>
</evidence>
<evidence type="ECO:0000256" key="2">
    <source>
        <dbReference type="ARBA" id="ARBA00008472"/>
    </source>
</evidence>
<sequence length="111" mass="12953">MYLLSLFMMGLISLILLMLMYMLSMWQGYNLNYFSSYECGFDPKTSTRSSFSHRFFLISILFLIFDVEITLLIPIPFLLASSNTTGLLFFFVLLLLLGLLYETWLGSLDWL</sequence>
<keyword evidence="9" id="KW-0249">Electron transport</keyword>
<dbReference type="InterPro" id="IPR038430">
    <property type="entry name" value="NDAH_ubi_oxred_su3_sf"/>
</dbReference>
<keyword evidence="9" id="KW-0520">NAD</keyword>
<feature type="transmembrane region" description="Helical" evidence="9">
    <location>
        <begin position="6"/>
        <end position="26"/>
    </location>
</feature>
<evidence type="ECO:0000256" key="1">
    <source>
        <dbReference type="ARBA" id="ARBA00004370"/>
    </source>
</evidence>
<proteinExistence type="inferred from homology"/>
<keyword evidence="9" id="KW-0679">Respiratory chain</keyword>
<dbReference type="GO" id="GO:0031966">
    <property type="term" value="C:mitochondrial membrane"/>
    <property type="evidence" value="ECO:0007669"/>
    <property type="project" value="UniProtKB-SubCell"/>
</dbReference>
<feature type="transmembrane region" description="Helical" evidence="9">
    <location>
        <begin position="55"/>
        <end position="79"/>
    </location>
</feature>
<gene>
    <name evidence="10" type="primary">nad3</name>
</gene>
<keyword evidence="9" id="KW-1278">Translocase</keyword>
<comment type="function">
    <text evidence="9">Core subunit of the mitochondrial membrane respiratory chain NADH dehydrogenase (Complex I) which catalyzes electron transfer from NADH through the respiratory chain, using ubiquinone as an electron acceptor. Essential for the catalytic activity of complex I.</text>
</comment>
<evidence type="ECO:0000256" key="6">
    <source>
        <dbReference type="ARBA" id="ARBA00022989"/>
    </source>
</evidence>
<dbReference type="PANTHER" id="PTHR11058">
    <property type="entry name" value="NADH-UBIQUINONE OXIDOREDUCTASE CHAIN 3"/>
    <property type="match status" value="1"/>
</dbReference>
<evidence type="ECO:0000256" key="7">
    <source>
        <dbReference type="ARBA" id="ARBA00023136"/>
    </source>
</evidence>
<dbReference type="GO" id="GO:0030964">
    <property type="term" value="C:NADH dehydrogenase complex"/>
    <property type="evidence" value="ECO:0007669"/>
    <property type="project" value="TreeGrafter"/>
</dbReference>
<reference evidence="10" key="1">
    <citation type="journal article" date="2019" name="BMC Genomics">
        <title>Arm-less mitochondrial tRNAs conserved for over 30 millions of years in spiders.</title>
        <authorList>
            <person name="Pons J."/>
            <person name="Bover P."/>
            <person name="Bidegaray-Batista L."/>
            <person name="Arnedo M."/>
        </authorList>
    </citation>
    <scope>NUCLEOTIDE SEQUENCE</scope>
    <source>
        <strain evidence="10">L105</strain>
    </source>
</reference>
<evidence type="ECO:0000313" key="10">
    <source>
        <dbReference type="EMBL" id="QDP17858.1"/>
    </source>
</evidence>
<keyword evidence="7 9" id="KW-0472">Membrane</keyword>
<geneLocation type="mitochondrion" evidence="10"/>
<keyword evidence="9" id="KW-0830">Ubiquinone</keyword>
<keyword evidence="5 9" id="KW-0812">Transmembrane</keyword>
<evidence type="ECO:0000256" key="5">
    <source>
        <dbReference type="ARBA" id="ARBA00022692"/>
    </source>
</evidence>
<keyword evidence="9 10" id="KW-0496">Mitochondrion</keyword>
<evidence type="ECO:0000256" key="9">
    <source>
        <dbReference type="RuleBase" id="RU003640"/>
    </source>
</evidence>
<accession>A0A516IMH7</accession>
<comment type="subcellular location">
    <subcellularLocation>
        <location evidence="1">Membrane</location>
    </subcellularLocation>
    <subcellularLocation>
        <location evidence="9">Mitochondrion membrane</location>
        <topology evidence="9">Multi-pass membrane protein</topology>
    </subcellularLocation>
</comment>
<evidence type="ECO:0000256" key="4">
    <source>
        <dbReference type="ARBA" id="ARBA00022448"/>
    </source>
</evidence>
<dbReference type="AlphaFoldDB" id="A0A516IMH7"/>
<comment type="catalytic activity">
    <reaction evidence="8 9">
        <text>a ubiquinone + NADH + 5 H(+)(in) = a ubiquinol + NAD(+) + 4 H(+)(out)</text>
        <dbReference type="Rhea" id="RHEA:29091"/>
        <dbReference type="Rhea" id="RHEA-COMP:9565"/>
        <dbReference type="Rhea" id="RHEA-COMP:9566"/>
        <dbReference type="ChEBI" id="CHEBI:15378"/>
        <dbReference type="ChEBI" id="CHEBI:16389"/>
        <dbReference type="ChEBI" id="CHEBI:17976"/>
        <dbReference type="ChEBI" id="CHEBI:57540"/>
        <dbReference type="ChEBI" id="CHEBI:57945"/>
        <dbReference type="EC" id="7.1.1.2"/>
    </reaction>
</comment>
<feature type="transmembrane region" description="Helical" evidence="9">
    <location>
        <begin position="85"/>
        <end position="105"/>
    </location>
</feature>
<dbReference type="PANTHER" id="PTHR11058:SF9">
    <property type="entry name" value="NADH-UBIQUINONE OXIDOREDUCTASE CHAIN 3"/>
    <property type="match status" value="1"/>
</dbReference>
<dbReference type="GO" id="GO:0008137">
    <property type="term" value="F:NADH dehydrogenase (ubiquinone) activity"/>
    <property type="evidence" value="ECO:0007669"/>
    <property type="project" value="UniProtKB-UniRule"/>
</dbReference>
<dbReference type="Pfam" id="PF00507">
    <property type="entry name" value="Oxidored_q4"/>
    <property type="match status" value="1"/>
</dbReference>
<organism evidence="10">
    <name type="scientific">Parachtes riberai</name>
    <dbReference type="NCBI Taxonomy" id="2593099"/>
    <lineage>
        <taxon>Eukaryota</taxon>
        <taxon>Metazoa</taxon>
        <taxon>Ecdysozoa</taxon>
        <taxon>Arthropoda</taxon>
        <taxon>Chelicerata</taxon>
        <taxon>Arachnida</taxon>
        <taxon>Araneae</taxon>
        <taxon>Araneomorphae</taxon>
        <taxon>Haplogynae</taxon>
        <taxon>Dysderoidea</taxon>
        <taxon>Dysderidae</taxon>
        <taxon>Parachtes</taxon>
    </lineage>
</organism>